<dbReference type="PRINTS" id="PR00412">
    <property type="entry name" value="EPOXHYDRLASE"/>
</dbReference>
<dbReference type="Proteomes" id="UP000236732">
    <property type="component" value="Unassembled WGS sequence"/>
</dbReference>
<evidence type="ECO:0000256" key="4">
    <source>
        <dbReference type="PIRSR" id="PIRSR001112-1"/>
    </source>
</evidence>
<dbReference type="PANTHER" id="PTHR21661">
    <property type="entry name" value="EPOXIDE HYDROLASE 1-RELATED"/>
    <property type="match status" value="1"/>
</dbReference>
<organism evidence="6 7">
    <name type="scientific">Nonomuraea solani</name>
    <dbReference type="NCBI Taxonomy" id="1144553"/>
    <lineage>
        <taxon>Bacteria</taxon>
        <taxon>Bacillati</taxon>
        <taxon>Actinomycetota</taxon>
        <taxon>Actinomycetes</taxon>
        <taxon>Streptosporangiales</taxon>
        <taxon>Streptosporangiaceae</taxon>
        <taxon>Nonomuraea</taxon>
    </lineage>
</organism>
<reference evidence="6 7" key="1">
    <citation type="submission" date="2016-10" db="EMBL/GenBank/DDBJ databases">
        <authorList>
            <person name="de Groot N.N."/>
        </authorList>
    </citation>
    <scope>NUCLEOTIDE SEQUENCE [LARGE SCALE GENOMIC DNA]</scope>
    <source>
        <strain evidence="6 7">CGMCC 4.7037</strain>
    </source>
</reference>
<dbReference type="GO" id="GO:0004301">
    <property type="term" value="F:epoxide hydrolase activity"/>
    <property type="evidence" value="ECO:0007669"/>
    <property type="project" value="TreeGrafter"/>
</dbReference>
<keyword evidence="2" id="KW-0058">Aromatic hydrocarbons catabolism</keyword>
<feature type="domain" description="Epoxide hydrolase N-terminal" evidence="5">
    <location>
        <begin position="2"/>
        <end position="106"/>
    </location>
</feature>
<dbReference type="Pfam" id="PF06441">
    <property type="entry name" value="EHN"/>
    <property type="match status" value="1"/>
</dbReference>
<name>A0A1H6EU77_9ACTN</name>
<evidence type="ECO:0000313" key="6">
    <source>
        <dbReference type="EMBL" id="SEH01420.1"/>
    </source>
</evidence>
<accession>A0A1H6EU77</accession>
<dbReference type="SUPFAM" id="SSF53474">
    <property type="entry name" value="alpha/beta-Hydrolases"/>
    <property type="match status" value="1"/>
</dbReference>
<evidence type="ECO:0000256" key="1">
    <source>
        <dbReference type="ARBA" id="ARBA00010088"/>
    </source>
</evidence>
<dbReference type="EMBL" id="FNVT01000020">
    <property type="protein sequence ID" value="SEH01420.1"/>
    <property type="molecule type" value="Genomic_DNA"/>
</dbReference>
<dbReference type="Gene3D" id="3.40.50.1820">
    <property type="entry name" value="alpha/beta hydrolase"/>
    <property type="match status" value="1"/>
</dbReference>
<evidence type="ECO:0000256" key="2">
    <source>
        <dbReference type="ARBA" id="ARBA00022797"/>
    </source>
</evidence>
<keyword evidence="7" id="KW-1185">Reference proteome</keyword>
<evidence type="ECO:0000313" key="7">
    <source>
        <dbReference type="Proteomes" id="UP000236732"/>
    </source>
</evidence>
<dbReference type="InterPro" id="IPR029058">
    <property type="entry name" value="AB_hydrolase_fold"/>
</dbReference>
<dbReference type="PANTHER" id="PTHR21661:SF35">
    <property type="entry name" value="EPOXIDE HYDROLASE"/>
    <property type="match status" value="1"/>
</dbReference>
<dbReference type="GO" id="GO:0097176">
    <property type="term" value="P:epoxide metabolic process"/>
    <property type="evidence" value="ECO:0007669"/>
    <property type="project" value="TreeGrafter"/>
</dbReference>
<feature type="active site" description="Proton donor" evidence="4">
    <location>
        <position position="303"/>
    </location>
</feature>
<evidence type="ECO:0000256" key="3">
    <source>
        <dbReference type="ARBA" id="ARBA00022801"/>
    </source>
</evidence>
<dbReference type="RefSeq" id="WP_103962509.1">
    <property type="nucleotide sequence ID" value="NZ_FNVT01000020.1"/>
</dbReference>
<feature type="active site" description="Proton acceptor" evidence="4">
    <location>
        <position position="353"/>
    </location>
</feature>
<dbReference type="AlphaFoldDB" id="A0A1H6EU77"/>
<comment type="similarity">
    <text evidence="1">Belongs to the peptidase S33 family.</text>
</comment>
<feature type="active site" description="Nucleophile" evidence="4">
    <location>
        <position position="175"/>
    </location>
</feature>
<dbReference type="InterPro" id="IPR016292">
    <property type="entry name" value="Epoxide_hydrolase"/>
</dbReference>
<evidence type="ECO:0000259" key="5">
    <source>
        <dbReference type="Pfam" id="PF06441"/>
    </source>
</evidence>
<keyword evidence="3" id="KW-0378">Hydrolase</keyword>
<gene>
    <name evidence="6" type="ORF">SAMN05444920_120124</name>
</gene>
<dbReference type="PIRSF" id="PIRSF001112">
    <property type="entry name" value="Epoxide_hydrolase"/>
    <property type="match status" value="1"/>
</dbReference>
<dbReference type="OrthoDB" id="5171248at2"/>
<sequence length="376" mass="41680">MNPFRIDIPQADLDDLRDRLARTRWPDELPGVGWSYGVPTSYAKELAEYWRTTYDWRRQEAALNAYPQFTTEIDGQNIHFLHVRSPEPDALPLIVTHGWPGSIAEFMKIIGPLTDPRAHGGDPADAFHVVAPSLPGFGFSGPTRETGWNLRRVARAWAELMSRLGYDRYGAQGGDTGSLVSPDLGRVAPDHVVGVHVNGALGFPTFEPAEMEGLTETEQARLALYGDHDRSGYAMIQSTRPQTLAFGLHDSPAGQLAWIAEKFKEWTDPAHDLPEQAVDRDQLLTDVTIYWLTGTAGSSARLYKEGAADWGQPVEKSDVPTGVAVFPGDAGIRRVAEREHNVIHWSEFDRGGHFAAMEAPDLLVADVRAFFRQVRS</sequence>
<dbReference type="InterPro" id="IPR010497">
    <property type="entry name" value="Epoxide_hydro_N"/>
</dbReference>
<proteinExistence type="inferred from homology"/>
<dbReference type="InterPro" id="IPR000639">
    <property type="entry name" value="Epox_hydrolase-like"/>
</dbReference>
<protein>
    <submittedName>
        <fullName evidence="6">Pimeloyl-ACP methyl ester carboxylesterase</fullName>
    </submittedName>
</protein>